<keyword evidence="1" id="KW-1133">Transmembrane helix</keyword>
<keyword evidence="3" id="KW-1185">Reference proteome</keyword>
<feature type="transmembrane region" description="Helical" evidence="1">
    <location>
        <begin position="20"/>
        <end position="39"/>
    </location>
</feature>
<gene>
    <name evidence="2" type="ORF">QEH52_19315</name>
</gene>
<evidence type="ECO:0000313" key="2">
    <source>
        <dbReference type="EMBL" id="MDQ8209677.1"/>
    </source>
</evidence>
<keyword evidence="1" id="KW-0812">Transmembrane</keyword>
<evidence type="ECO:0000256" key="1">
    <source>
        <dbReference type="SAM" id="Phobius"/>
    </source>
</evidence>
<dbReference type="EMBL" id="JARXHW010000112">
    <property type="protein sequence ID" value="MDQ8209677.1"/>
    <property type="molecule type" value="Genomic_DNA"/>
</dbReference>
<proteinExistence type="predicted"/>
<sequence>MEKLKKEWINGIRISWRLFLLFFMVTVTYQFGAFGATLLSELIGVESVKEWFLGIFGILCIIFFPIIVSYLADNVGLKAEIYDFPFSKRMKKRRVNQSEQDNPIPRP</sequence>
<protein>
    <submittedName>
        <fullName evidence="2">Uncharacterized protein</fullName>
    </submittedName>
</protein>
<accession>A0ABU1B2M1</accession>
<keyword evidence="1" id="KW-0472">Membrane</keyword>
<organism evidence="2 3">
    <name type="scientific">Thalassobacterium maritimum</name>
    <dbReference type="NCBI Taxonomy" id="3041265"/>
    <lineage>
        <taxon>Bacteria</taxon>
        <taxon>Pseudomonadati</taxon>
        <taxon>Verrucomicrobiota</taxon>
        <taxon>Opitutia</taxon>
        <taxon>Puniceicoccales</taxon>
        <taxon>Coraliomargaritaceae</taxon>
        <taxon>Thalassobacterium</taxon>
    </lineage>
</organism>
<evidence type="ECO:0000313" key="3">
    <source>
        <dbReference type="Proteomes" id="UP001225316"/>
    </source>
</evidence>
<dbReference type="RefSeq" id="WP_308952595.1">
    <property type="nucleotide sequence ID" value="NZ_JARXHW010000112.1"/>
</dbReference>
<dbReference type="Proteomes" id="UP001225316">
    <property type="component" value="Unassembled WGS sequence"/>
</dbReference>
<name>A0ABU1B2M1_9BACT</name>
<comment type="caution">
    <text evidence="2">The sequence shown here is derived from an EMBL/GenBank/DDBJ whole genome shotgun (WGS) entry which is preliminary data.</text>
</comment>
<reference evidence="2 3" key="1">
    <citation type="submission" date="2023-04" db="EMBL/GenBank/DDBJ databases">
        <title>A novel bacteria isolated from coastal sediment.</title>
        <authorList>
            <person name="Liu X.-J."/>
            <person name="Du Z.-J."/>
        </authorList>
    </citation>
    <scope>NUCLEOTIDE SEQUENCE [LARGE SCALE GENOMIC DNA]</scope>
    <source>
        <strain evidence="2 3">SDUM461003</strain>
    </source>
</reference>
<feature type="transmembrane region" description="Helical" evidence="1">
    <location>
        <begin position="51"/>
        <end position="72"/>
    </location>
</feature>